<name>A0ACB5TQF6_AMBMO</name>
<dbReference type="EMBL" id="BSXS01008528">
    <property type="protein sequence ID" value="GME92811.1"/>
    <property type="molecule type" value="Genomic_DNA"/>
</dbReference>
<comment type="caution">
    <text evidence="1">The sequence shown here is derived from an EMBL/GenBank/DDBJ whole genome shotgun (WGS) entry which is preliminary data.</text>
</comment>
<accession>A0ACB5TQF6</accession>
<evidence type="ECO:0000313" key="1">
    <source>
        <dbReference type="EMBL" id="GME92811.1"/>
    </source>
</evidence>
<reference evidence="1" key="1">
    <citation type="submission" date="2023-04" db="EMBL/GenBank/DDBJ databases">
        <title>Ambrosiozyma monospora NBRC 10751.</title>
        <authorList>
            <person name="Ichikawa N."/>
            <person name="Sato H."/>
            <person name="Tonouchi N."/>
        </authorList>
    </citation>
    <scope>NUCLEOTIDE SEQUENCE</scope>
    <source>
        <strain evidence="1">NBRC 10751</strain>
    </source>
</reference>
<organism evidence="1 2">
    <name type="scientific">Ambrosiozyma monospora</name>
    <name type="common">Yeast</name>
    <name type="synonym">Endomycopsis monosporus</name>
    <dbReference type="NCBI Taxonomy" id="43982"/>
    <lineage>
        <taxon>Eukaryota</taxon>
        <taxon>Fungi</taxon>
        <taxon>Dikarya</taxon>
        <taxon>Ascomycota</taxon>
        <taxon>Saccharomycotina</taxon>
        <taxon>Pichiomycetes</taxon>
        <taxon>Pichiales</taxon>
        <taxon>Pichiaceae</taxon>
        <taxon>Ambrosiozyma</taxon>
    </lineage>
</organism>
<keyword evidence="2" id="KW-1185">Reference proteome</keyword>
<proteinExistence type="predicted"/>
<dbReference type="Proteomes" id="UP001165064">
    <property type="component" value="Unassembled WGS sequence"/>
</dbReference>
<evidence type="ECO:0000313" key="2">
    <source>
        <dbReference type="Proteomes" id="UP001165064"/>
    </source>
</evidence>
<protein>
    <submittedName>
        <fullName evidence="1">Unnamed protein product</fullName>
    </submittedName>
</protein>
<gene>
    <name evidence="1" type="ORF">Amon02_000916900</name>
</gene>
<sequence>MSSDEKRTPSDEVLEKQATNTTTDVDYDPTKWYNKSLPHMQPFSSGLVQTIMVSFVCFMCPGMFNALSGMGGAGLSSASLANKANTALYSTFATVGFFSGTIMNTIGPKYSLIFGGSGYSVYIASFLCYKHTENEGFIIFAGAWLEREVMCLFSGLFSTWVVSLVR</sequence>